<dbReference type="AlphaFoldDB" id="A0A8B2NKC1"/>
<sequence>MPLIYVNAPEGTFTDAARDALAEELTVIGLESEKLPLFPFDQSTCWIYFRDYPPAKVYHGGKPGGTKVISLEVNSFAGLPTTDGKLFLYNRCTEAIRKYAGIPEGALVPVYIVVREVETRDWGVFGGTLTIDDVKTPHPDQAPI</sequence>
<protein>
    <recommendedName>
        <fullName evidence="3">Phenylpyruvate tautomerase PptA (4-oxalocrotonate tautomerase family)</fullName>
    </recommendedName>
</protein>
<evidence type="ECO:0000313" key="1">
    <source>
        <dbReference type="EMBL" id="RAH96376.1"/>
    </source>
</evidence>
<comment type="caution">
    <text evidence="1">The sequence shown here is derived from an EMBL/GenBank/DDBJ whole genome shotgun (WGS) entry which is preliminary data.</text>
</comment>
<dbReference type="Gene3D" id="3.30.429.10">
    <property type="entry name" value="Macrophage Migration Inhibitory Factor"/>
    <property type="match status" value="2"/>
</dbReference>
<dbReference type="RefSeq" id="WP_111352505.1">
    <property type="nucleotide sequence ID" value="NZ_QHHQ01000013.1"/>
</dbReference>
<name>A0A8B2NKC1_9HYPH</name>
<evidence type="ECO:0000313" key="2">
    <source>
        <dbReference type="Proteomes" id="UP000249590"/>
    </source>
</evidence>
<accession>A0A8B2NKC1</accession>
<dbReference type="OrthoDB" id="9803586at2"/>
<dbReference type="SUPFAM" id="SSF55331">
    <property type="entry name" value="Tautomerase/MIF"/>
    <property type="match status" value="1"/>
</dbReference>
<dbReference type="Proteomes" id="UP000249590">
    <property type="component" value="Unassembled WGS sequence"/>
</dbReference>
<proteinExistence type="predicted"/>
<dbReference type="InterPro" id="IPR014347">
    <property type="entry name" value="Tautomerase/MIF_sf"/>
</dbReference>
<gene>
    <name evidence="1" type="ORF">DLJ53_32525</name>
</gene>
<keyword evidence="2" id="KW-1185">Reference proteome</keyword>
<organism evidence="1 2">
    <name type="scientific">Acuticoccus sediminis</name>
    <dbReference type="NCBI Taxonomy" id="2184697"/>
    <lineage>
        <taxon>Bacteria</taxon>
        <taxon>Pseudomonadati</taxon>
        <taxon>Pseudomonadota</taxon>
        <taxon>Alphaproteobacteria</taxon>
        <taxon>Hyphomicrobiales</taxon>
        <taxon>Amorphaceae</taxon>
        <taxon>Acuticoccus</taxon>
    </lineage>
</organism>
<dbReference type="EMBL" id="QHHQ01000013">
    <property type="protein sequence ID" value="RAH96376.1"/>
    <property type="molecule type" value="Genomic_DNA"/>
</dbReference>
<evidence type="ECO:0008006" key="3">
    <source>
        <dbReference type="Google" id="ProtNLM"/>
    </source>
</evidence>
<reference evidence="1 2" key="1">
    <citation type="submission" date="2018-05" db="EMBL/GenBank/DDBJ databases">
        <title>Acuticoccus sediminis sp. nov., isolated from deep-sea sediment of Indian Ocean.</title>
        <authorList>
            <person name="Liu X."/>
            <person name="Lai Q."/>
            <person name="Du Y."/>
            <person name="Sun F."/>
            <person name="Zhang X."/>
            <person name="Wang S."/>
            <person name="Shao Z."/>
        </authorList>
    </citation>
    <scope>NUCLEOTIDE SEQUENCE [LARGE SCALE GENOMIC DNA]</scope>
    <source>
        <strain evidence="1 2">PTG4-2</strain>
    </source>
</reference>